<dbReference type="GeneID" id="17352837"/>
<dbReference type="Pfam" id="PF02617">
    <property type="entry name" value="ClpS"/>
    <property type="match status" value="1"/>
</dbReference>
<dbReference type="RefSeq" id="XP_005845338.1">
    <property type="nucleotide sequence ID" value="XM_005845276.1"/>
</dbReference>
<keyword evidence="4" id="KW-1185">Reference proteome</keyword>
<dbReference type="eggNOG" id="ENOG502RZQE">
    <property type="taxonomic scope" value="Eukaryota"/>
</dbReference>
<dbReference type="Proteomes" id="UP000008141">
    <property type="component" value="Unassembled WGS sequence"/>
</dbReference>
<dbReference type="EMBL" id="GL433852">
    <property type="protein sequence ID" value="EFN53236.1"/>
    <property type="molecule type" value="Genomic_DNA"/>
</dbReference>
<dbReference type="InParanoid" id="E1ZLB1"/>
<gene>
    <name evidence="3" type="ORF">CHLNCDRAFT_137134</name>
</gene>
<dbReference type="SUPFAM" id="SSF54736">
    <property type="entry name" value="ClpS-like"/>
    <property type="match status" value="1"/>
</dbReference>
<protein>
    <recommendedName>
        <fullName evidence="2">Adaptor protein ClpS core domain-containing protein</fullName>
    </recommendedName>
</protein>
<dbReference type="InterPro" id="IPR014719">
    <property type="entry name" value="Ribosomal_bL12_C/ClpS-like"/>
</dbReference>
<evidence type="ECO:0000313" key="4">
    <source>
        <dbReference type="Proteomes" id="UP000008141"/>
    </source>
</evidence>
<proteinExistence type="predicted"/>
<dbReference type="PANTHER" id="PTHR33473:SF13">
    <property type="entry name" value="ATP-DEPENDENT CLP PROTEASE ADAPTER PROTEIN CLPS2, CHLOROPLASTIC"/>
    <property type="match status" value="1"/>
</dbReference>
<name>E1ZLB1_CHLVA</name>
<dbReference type="InterPro" id="IPR003769">
    <property type="entry name" value="ClpS_core"/>
</dbReference>
<dbReference type="GO" id="GO:0006508">
    <property type="term" value="P:proteolysis"/>
    <property type="evidence" value="ECO:0007669"/>
    <property type="project" value="InterPro"/>
</dbReference>
<dbReference type="AlphaFoldDB" id="E1ZLB1"/>
<sequence length="161" mass="16848">MASHAAATIPACAGAASQRPRAVLPAPRRRRAPLHSTFATKDRGGGAVLDRPSFGTIGPDGTPLTDSAGSKLDSNGGRGLGGGSWRVLLLDSDKHVEARVVDAIMAVVGADQAHAQNVFHTARSIGQAIITCAPKEHAEFYAQQLWQRGCKVNMEPDSTTL</sequence>
<evidence type="ECO:0000259" key="2">
    <source>
        <dbReference type="Pfam" id="PF02617"/>
    </source>
</evidence>
<dbReference type="PANTHER" id="PTHR33473">
    <property type="entry name" value="ATP-DEPENDENT CLP PROTEASE ADAPTER PROTEIN CLPS1, CHLOROPLASTIC"/>
    <property type="match status" value="1"/>
</dbReference>
<reference evidence="3 4" key="1">
    <citation type="journal article" date="2010" name="Plant Cell">
        <title>The Chlorella variabilis NC64A genome reveals adaptation to photosymbiosis, coevolution with viruses, and cryptic sex.</title>
        <authorList>
            <person name="Blanc G."/>
            <person name="Duncan G."/>
            <person name="Agarkova I."/>
            <person name="Borodovsky M."/>
            <person name="Gurnon J."/>
            <person name="Kuo A."/>
            <person name="Lindquist E."/>
            <person name="Lucas S."/>
            <person name="Pangilinan J."/>
            <person name="Polle J."/>
            <person name="Salamov A."/>
            <person name="Terry A."/>
            <person name="Yamada T."/>
            <person name="Dunigan D.D."/>
            <person name="Grigoriev I.V."/>
            <person name="Claverie J.M."/>
            <person name="Van Etten J.L."/>
        </authorList>
    </citation>
    <scope>NUCLEOTIDE SEQUENCE [LARGE SCALE GENOMIC DNA]</scope>
    <source>
        <strain evidence="3 4">NC64A</strain>
    </source>
</reference>
<feature type="domain" description="Adaptor protein ClpS core" evidence="2">
    <location>
        <begin position="84"/>
        <end position="147"/>
    </location>
</feature>
<dbReference type="GO" id="GO:0030163">
    <property type="term" value="P:protein catabolic process"/>
    <property type="evidence" value="ECO:0007669"/>
    <property type="project" value="InterPro"/>
</dbReference>
<organism evidence="4">
    <name type="scientific">Chlorella variabilis</name>
    <name type="common">Green alga</name>
    <dbReference type="NCBI Taxonomy" id="554065"/>
    <lineage>
        <taxon>Eukaryota</taxon>
        <taxon>Viridiplantae</taxon>
        <taxon>Chlorophyta</taxon>
        <taxon>core chlorophytes</taxon>
        <taxon>Trebouxiophyceae</taxon>
        <taxon>Chlorellales</taxon>
        <taxon>Chlorellaceae</taxon>
        <taxon>Chlorella clade</taxon>
        <taxon>Chlorella</taxon>
    </lineage>
</organism>
<dbReference type="KEGG" id="cvr:CHLNCDRAFT_137134"/>
<evidence type="ECO:0000256" key="1">
    <source>
        <dbReference type="SAM" id="MobiDB-lite"/>
    </source>
</evidence>
<dbReference type="InterPro" id="IPR022935">
    <property type="entry name" value="ClpS"/>
</dbReference>
<evidence type="ECO:0000313" key="3">
    <source>
        <dbReference type="EMBL" id="EFN53236.1"/>
    </source>
</evidence>
<feature type="region of interest" description="Disordered" evidence="1">
    <location>
        <begin position="1"/>
        <end position="76"/>
    </location>
</feature>
<feature type="compositionally biased region" description="Low complexity" evidence="1">
    <location>
        <begin position="1"/>
        <end position="26"/>
    </location>
</feature>
<dbReference type="STRING" id="554065.E1ZLB1"/>
<dbReference type="Gene3D" id="3.30.1390.10">
    <property type="match status" value="1"/>
</dbReference>
<dbReference type="OrthoDB" id="2015242at2759"/>
<accession>E1ZLB1</accession>